<feature type="transmembrane region" description="Helical" evidence="8">
    <location>
        <begin position="285"/>
        <end position="303"/>
    </location>
</feature>
<dbReference type="CDD" id="cd06550">
    <property type="entry name" value="TM_ABC_iron-siderophores_like"/>
    <property type="match status" value="1"/>
</dbReference>
<dbReference type="EMBL" id="AWVH01000039">
    <property type="protein sequence ID" value="ERJ92138.1"/>
    <property type="molecule type" value="Genomic_DNA"/>
</dbReference>
<feature type="transmembrane region" description="Helical" evidence="8">
    <location>
        <begin position="68"/>
        <end position="87"/>
    </location>
</feature>
<dbReference type="InterPro" id="IPR000522">
    <property type="entry name" value="ABC_transptr_permease_BtuC"/>
</dbReference>
<feature type="transmembrane region" description="Helical" evidence="8">
    <location>
        <begin position="153"/>
        <end position="177"/>
    </location>
</feature>
<dbReference type="Proteomes" id="UP000016649">
    <property type="component" value="Unassembled WGS sequence"/>
</dbReference>
<feature type="transmembrane region" description="Helical" evidence="8">
    <location>
        <begin position="315"/>
        <end position="333"/>
    </location>
</feature>
<dbReference type="Pfam" id="PF01032">
    <property type="entry name" value="FecCD"/>
    <property type="match status" value="1"/>
</dbReference>
<keyword evidence="4" id="KW-1003">Cell membrane</keyword>
<evidence type="ECO:0000256" key="6">
    <source>
        <dbReference type="ARBA" id="ARBA00022989"/>
    </source>
</evidence>
<proteinExistence type="inferred from homology"/>
<evidence type="ECO:0000313" key="9">
    <source>
        <dbReference type="EMBL" id="ERJ92138.1"/>
    </source>
</evidence>
<keyword evidence="6 8" id="KW-1133">Transmembrane helix</keyword>
<feature type="transmembrane region" description="Helical" evidence="8">
    <location>
        <begin position="124"/>
        <end position="141"/>
    </location>
</feature>
<reference evidence="9 10" key="1">
    <citation type="submission" date="2013-08" db="EMBL/GenBank/DDBJ databases">
        <authorList>
            <person name="Weinstock G."/>
            <person name="Sodergren E."/>
            <person name="Wylie T."/>
            <person name="Fulton L."/>
            <person name="Fulton R."/>
            <person name="Fronick C."/>
            <person name="O'Laughlin M."/>
            <person name="Godfrey J."/>
            <person name="Miner T."/>
            <person name="Herter B."/>
            <person name="Appelbaum E."/>
            <person name="Cordes M."/>
            <person name="Lek S."/>
            <person name="Wollam A."/>
            <person name="Pepin K.H."/>
            <person name="Palsikar V.B."/>
            <person name="Mitreva M."/>
            <person name="Wilson R.K."/>
        </authorList>
    </citation>
    <scope>NUCLEOTIDE SEQUENCE [LARGE SCALE GENOMIC DNA]</scope>
    <source>
        <strain evidence="9 10">ATCC 700332</strain>
    </source>
</reference>
<sequence>MTNERRKFYFGLLILTVLFILTALLCLNIGRYHVPLRKMISVLVNFRDSMINEPKLYSVVFKIRLPRILLAAFVGAGLSIAGASFQALFSNPLATPDTLGVASGASFGAVVALLFSLNALFVQLFALVMGIAALFLTYIIGNSNGKNGVKSGIIMIILAGMAVSSLFQAAVSLAKYLADTEEILPAITFWLMGSMASAKYGTLVIGLPFIAVGMILLWSVRWRLNILSFSEDEARSLGVNVKAVRLITMFASTLITASAVSMCGQVGWVGLLVPHIARMLFGNNNSYVVPASIGLGAVLMILIDTAARSLISSEIPVSILTAALGAPLFIFLLKKTGGIRT</sequence>
<dbReference type="RefSeq" id="WP_021687997.1">
    <property type="nucleotide sequence ID" value="NZ_KI260569.1"/>
</dbReference>
<feature type="transmembrane region" description="Helical" evidence="8">
    <location>
        <begin position="12"/>
        <end position="30"/>
    </location>
</feature>
<evidence type="ECO:0000256" key="7">
    <source>
        <dbReference type="ARBA" id="ARBA00023136"/>
    </source>
</evidence>
<feature type="transmembrane region" description="Helical" evidence="8">
    <location>
        <begin position="246"/>
        <end position="273"/>
    </location>
</feature>
<evidence type="ECO:0000313" key="10">
    <source>
        <dbReference type="Proteomes" id="UP000016649"/>
    </source>
</evidence>
<dbReference type="PANTHER" id="PTHR30472">
    <property type="entry name" value="FERRIC ENTEROBACTIN TRANSPORT SYSTEM PERMEASE PROTEIN"/>
    <property type="match status" value="1"/>
</dbReference>
<evidence type="ECO:0000256" key="1">
    <source>
        <dbReference type="ARBA" id="ARBA00004651"/>
    </source>
</evidence>
<evidence type="ECO:0000256" key="2">
    <source>
        <dbReference type="ARBA" id="ARBA00007935"/>
    </source>
</evidence>
<accession>A0ABN0NXH7</accession>
<dbReference type="SUPFAM" id="SSF81345">
    <property type="entry name" value="ABC transporter involved in vitamin B12 uptake, BtuC"/>
    <property type="match status" value="1"/>
</dbReference>
<keyword evidence="3" id="KW-0813">Transport</keyword>
<keyword evidence="10" id="KW-1185">Reference proteome</keyword>
<comment type="subcellular location">
    <subcellularLocation>
        <location evidence="1">Cell membrane</location>
        <topology evidence="1">Multi-pass membrane protein</topology>
    </subcellularLocation>
</comment>
<organism evidence="9 10">
    <name type="scientific">Treponema lecithinolyticum ATCC 700332</name>
    <dbReference type="NCBI Taxonomy" id="1321815"/>
    <lineage>
        <taxon>Bacteria</taxon>
        <taxon>Pseudomonadati</taxon>
        <taxon>Spirochaetota</taxon>
        <taxon>Spirochaetia</taxon>
        <taxon>Spirochaetales</taxon>
        <taxon>Treponemataceae</taxon>
        <taxon>Treponema</taxon>
    </lineage>
</organism>
<evidence type="ECO:0000256" key="8">
    <source>
        <dbReference type="SAM" id="Phobius"/>
    </source>
</evidence>
<evidence type="ECO:0000256" key="3">
    <source>
        <dbReference type="ARBA" id="ARBA00022448"/>
    </source>
</evidence>
<keyword evidence="7 8" id="KW-0472">Membrane</keyword>
<evidence type="ECO:0000256" key="4">
    <source>
        <dbReference type="ARBA" id="ARBA00022475"/>
    </source>
</evidence>
<dbReference type="InterPro" id="IPR037294">
    <property type="entry name" value="ABC_BtuC-like"/>
</dbReference>
<evidence type="ECO:0000256" key="5">
    <source>
        <dbReference type="ARBA" id="ARBA00022692"/>
    </source>
</evidence>
<dbReference type="PANTHER" id="PTHR30472:SF70">
    <property type="entry name" value="MOLYBDATE IMPORT SYSTEM PERMEASE PROTEIN MOLB"/>
    <property type="match status" value="1"/>
</dbReference>
<comment type="similarity">
    <text evidence="2">Belongs to the binding-protein-dependent transport system permease family. FecCD subfamily.</text>
</comment>
<keyword evidence="5 8" id="KW-0812">Transmembrane</keyword>
<feature type="transmembrane region" description="Helical" evidence="8">
    <location>
        <begin position="99"/>
        <end position="117"/>
    </location>
</feature>
<name>A0ABN0NXH7_TRELE</name>
<feature type="transmembrane region" description="Helical" evidence="8">
    <location>
        <begin position="198"/>
        <end position="220"/>
    </location>
</feature>
<comment type="caution">
    <text evidence="9">The sequence shown here is derived from an EMBL/GenBank/DDBJ whole genome shotgun (WGS) entry which is preliminary data.</text>
</comment>
<protein>
    <submittedName>
        <fullName evidence="9">Iron chelate uptake ABC transporter, FeCT family, permease protein</fullName>
    </submittedName>
</protein>
<dbReference type="Gene3D" id="1.10.3470.10">
    <property type="entry name" value="ABC transporter involved in vitamin B12 uptake, BtuC"/>
    <property type="match status" value="1"/>
</dbReference>
<gene>
    <name evidence="9" type="ORF">HMPREF9193_01799</name>
</gene>